<evidence type="ECO:0000313" key="2">
    <source>
        <dbReference type="EMBL" id="ADE56106.1"/>
    </source>
</evidence>
<dbReference type="HOGENOM" id="CLU_2394705_0_0_0"/>
<keyword evidence="3" id="KW-1185">Reference proteome</keyword>
<gene>
    <name evidence="2" type="ordered locus">Caka_3093</name>
</gene>
<evidence type="ECO:0000256" key="1">
    <source>
        <dbReference type="SAM" id="Phobius"/>
    </source>
</evidence>
<feature type="transmembrane region" description="Helical" evidence="1">
    <location>
        <begin position="5"/>
        <end position="22"/>
    </location>
</feature>
<evidence type="ECO:0008006" key="4">
    <source>
        <dbReference type="Google" id="ProtNLM"/>
    </source>
</evidence>
<reference evidence="2 3" key="1">
    <citation type="journal article" date="2010" name="Stand. Genomic Sci.">
        <title>Complete genome sequence of Coraliomargarita akajimensis type strain (04OKA010-24).</title>
        <authorList>
            <person name="Mavromatis K."/>
            <person name="Abt B."/>
            <person name="Brambilla E."/>
            <person name="Lapidus A."/>
            <person name="Copeland A."/>
            <person name="Deshpande S."/>
            <person name="Nolan M."/>
            <person name="Lucas S."/>
            <person name="Tice H."/>
            <person name="Cheng J.F."/>
            <person name="Han C."/>
            <person name="Detter J.C."/>
            <person name="Woyke T."/>
            <person name="Goodwin L."/>
            <person name="Pitluck S."/>
            <person name="Held B."/>
            <person name="Brettin T."/>
            <person name="Tapia R."/>
            <person name="Ivanova N."/>
            <person name="Mikhailova N."/>
            <person name="Pati A."/>
            <person name="Liolios K."/>
            <person name="Chen A."/>
            <person name="Palaniappan K."/>
            <person name="Land M."/>
            <person name="Hauser L."/>
            <person name="Chang Y.J."/>
            <person name="Jeffries C.D."/>
            <person name="Rohde M."/>
            <person name="Goker M."/>
            <person name="Bristow J."/>
            <person name="Eisen J.A."/>
            <person name="Markowitz V."/>
            <person name="Hugenholtz P."/>
            <person name="Klenk H.P."/>
            <person name="Kyrpides N.C."/>
        </authorList>
    </citation>
    <scope>NUCLEOTIDE SEQUENCE [LARGE SCALE GENOMIC DNA]</scope>
    <source>
        <strain evidence="3">DSM 45221 / IAM 15411 / JCM 23193 / KCTC 12865</strain>
    </source>
</reference>
<feature type="transmembrane region" description="Helical" evidence="1">
    <location>
        <begin position="28"/>
        <end position="47"/>
    </location>
</feature>
<feature type="transmembrane region" description="Helical" evidence="1">
    <location>
        <begin position="68"/>
        <end position="90"/>
    </location>
</feature>
<name>D5EI66_CORAD</name>
<evidence type="ECO:0000313" key="3">
    <source>
        <dbReference type="Proteomes" id="UP000000925"/>
    </source>
</evidence>
<dbReference type="AlphaFoldDB" id="D5EI66"/>
<dbReference type="KEGG" id="caa:Caka_3093"/>
<dbReference type="STRING" id="583355.Caka_3093"/>
<keyword evidence="1" id="KW-1133">Transmembrane helix</keyword>
<sequence>MINTFPALSVICSLLYFMPWIIEPRAGLGFYLLAYFWFLFVWIPMLGHLGIGIKNKLKREGIPPKKHFLSAFIIFCAYVAVVAGAVNGYIVTV</sequence>
<protein>
    <recommendedName>
        <fullName evidence="4">Transmembrane protein</fullName>
    </recommendedName>
</protein>
<dbReference type="EMBL" id="CP001998">
    <property type="protein sequence ID" value="ADE56106.1"/>
    <property type="molecule type" value="Genomic_DNA"/>
</dbReference>
<organism evidence="2 3">
    <name type="scientific">Coraliomargarita akajimensis (strain DSM 45221 / IAM 15411 / JCM 23193 / KCTC 12865 / 04OKA010-24)</name>
    <dbReference type="NCBI Taxonomy" id="583355"/>
    <lineage>
        <taxon>Bacteria</taxon>
        <taxon>Pseudomonadati</taxon>
        <taxon>Verrucomicrobiota</taxon>
        <taxon>Opitutia</taxon>
        <taxon>Puniceicoccales</taxon>
        <taxon>Coraliomargaritaceae</taxon>
        <taxon>Coraliomargarita</taxon>
    </lineage>
</organism>
<accession>D5EI66</accession>
<dbReference type="Proteomes" id="UP000000925">
    <property type="component" value="Chromosome"/>
</dbReference>
<proteinExistence type="predicted"/>
<keyword evidence="1" id="KW-0472">Membrane</keyword>
<keyword evidence="1" id="KW-0812">Transmembrane</keyword>